<keyword evidence="1" id="KW-0472">Membrane</keyword>
<feature type="transmembrane region" description="Helical" evidence="1">
    <location>
        <begin position="91"/>
        <end position="107"/>
    </location>
</feature>
<gene>
    <name evidence="2" type="ORF">SAMN05660199_00188</name>
</gene>
<feature type="transmembrane region" description="Helical" evidence="1">
    <location>
        <begin position="138"/>
        <end position="156"/>
    </location>
</feature>
<feature type="transmembrane region" description="Helical" evidence="1">
    <location>
        <begin position="12"/>
        <end position="30"/>
    </location>
</feature>
<keyword evidence="3" id="KW-1185">Reference proteome</keyword>
<dbReference type="Proteomes" id="UP000199088">
    <property type="component" value="Unassembled WGS sequence"/>
</dbReference>
<accession>A0A1H0C2I7</accession>
<feature type="transmembrane region" description="Helical" evidence="1">
    <location>
        <begin position="42"/>
        <end position="60"/>
    </location>
</feature>
<keyword evidence="1" id="KW-0812">Transmembrane</keyword>
<dbReference type="STRING" id="1052260.SAMN05660199_00188"/>
<reference evidence="3" key="1">
    <citation type="submission" date="2016-10" db="EMBL/GenBank/DDBJ databases">
        <authorList>
            <person name="Varghese N."/>
            <person name="Submissions S."/>
        </authorList>
    </citation>
    <scope>NUCLEOTIDE SEQUENCE [LARGE SCALE GENOMIC DNA]</scope>
    <source>
        <strain evidence="3">DSM 45843</strain>
    </source>
</reference>
<dbReference type="AlphaFoldDB" id="A0A1H0C2I7"/>
<organism evidence="2 3">
    <name type="scientific">Klenkia soli</name>
    <dbReference type="NCBI Taxonomy" id="1052260"/>
    <lineage>
        <taxon>Bacteria</taxon>
        <taxon>Bacillati</taxon>
        <taxon>Actinomycetota</taxon>
        <taxon>Actinomycetes</taxon>
        <taxon>Geodermatophilales</taxon>
        <taxon>Geodermatophilaceae</taxon>
        <taxon>Klenkia</taxon>
    </lineage>
</organism>
<dbReference type="RefSeq" id="WP_091238056.1">
    <property type="nucleotide sequence ID" value="NZ_FNIR01000001.1"/>
</dbReference>
<evidence type="ECO:0000313" key="2">
    <source>
        <dbReference type="EMBL" id="SDN52101.1"/>
    </source>
</evidence>
<protein>
    <recommendedName>
        <fullName evidence="4">Sensor histidine kinase</fullName>
    </recommendedName>
</protein>
<evidence type="ECO:0000256" key="1">
    <source>
        <dbReference type="SAM" id="Phobius"/>
    </source>
</evidence>
<feature type="transmembrane region" description="Helical" evidence="1">
    <location>
        <begin position="114"/>
        <end position="132"/>
    </location>
</feature>
<name>A0A1H0C2I7_9ACTN</name>
<evidence type="ECO:0000313" key="3">
    <source>
        <dbReference type="Proteomes" id="UP000199088"/>
    </source>
</evidence>
<dbReference type="OrthoDB" id="3825787at2"/>
<dbReference type="EMBL" id="FNIR01000001">
    <property type="protein sequence ID" value="SDN52101.1"/>
    <property type="molecule type" value="Genomic_DNA"/>
</dbReference>
<keyword evidence="1" id="KW-1133">Transmembrane helix</keyword>
<sequence>MTSILRGVRPLDVVLATAMTALGVLLMVFNTQGSDDGTRIGSTSWLMVPVFAAATLPVLLRRHHLWAVLGVTAAALAVHDVAFGWVVRCGAGLPLSFALAYAAGRLLTDRRRSVAAVVAVVGIQFLVLVRDSAAGLDIIPVTAVIAAVFWGVGLLVQRRTHHVAAPVPATPAETLV</sequence>
<proteinExistence type="predicted"/>
<feature type="transmembrane region" description="Helical" evidence="1">
    <location>
        <begin position="65"/>
        <end position="85"/>
    </location>
</feature>
<evidence type="ECO:0008006" key="4">
    <source>
        <dbReference type="Google" id="ProtNLM"/>
    </source>
</evidence>